<comment type="subcellular location">
    <subcellularLocation>
        <location evidence="1 4">Nucleus</location>
        <location evidence="1 4">Nucleolus</location>
    </subcellularLocation>
</comment>
<evidence type="ECO:0000259" key="5">
    <source>
        <dbReference type="PROSITE" id="PS50833"/>
    </source>
</evidence>
<dbReference type="PANTHER" id="PTHR12728">
    <property type="entry name" value="BRIX DOMAIN CONTAINING PROTEIN"/>
    <property type="match status" value="1"/>
</dbReference>
<dbReference type="GO" id="GO:0000463">
    <property type="term" value="P:maturation of LSU-rRNA from tricistronic rRNA transcript (SSU-rRNA, 5.8S rRNA, LSU-rRNA)"/>
    <property type="evidence" value="ECO:0007669"/>
    <property type="project" value="TreeGrafter"/>
</dbReference>
<evidence type="ECO:0000256" key="2">
    <source>
        <dbReference type="ARBA" id="ARBA00010782"/>
    </source>
</evidence>
<comment type="similarity">
    <text evidence="2 4">Belongs to the RPF2 family.</text>
</comment>
<dbReference type="Proteomes" id="UP000271241">
    <property type="component" value="Unassembled WGS sequence"/>
</dbReference>
<evidence type="ECO:0000256" key="3">
    <source>
        <dbReference type="ARBA" id="ARBA00023242"/>
    </source>
</evidence>
<feature type="non-terminal residue" evidence="6">
    <location>
        <position position="287"/>
    </location>
</feature>
<dbReference type="STRING" id="78915.A0A4P9XI38"/>
<dbReference type="InterPro" id="IPR039770">
    <property type="entry name" value="Rpf2"/>
</dbReference>
<keyword evidence="7" id="KW-1185">Reference proteome</keyword>
<dbReference type="GO" id="GO:0000027">
    <property type="term" value="P:ribosomal large subunit assembly"/>
    <property type="evidence" value="ECO:0007669"/>
    <property type="project" value="InterPro"/>
</dbReference>
<evidence type="ECO:0000256" key="1">
    <source>
        <dbReference type="ARBA" id="ARBA00004604"/>
    </source>
</evidence>
<dbReference type="PANTHER" id="PTHR12728:SF0">
    <property type="entry name" value="RIBOSOME PRODUCTION FACTOR 2 HOMOLOG"/>
    <property type="match status" value="1"/>
</dbReference>
<dbReference type="Pfam" id="PF04427">
    <property type="entry name" value="Brix"/>
    <property type="match status" value="1"/>
</dbReference>
<evidence type="ECO:0000313" key="6">
    <source>
        <dbReference type="EMBL" id="RKP04900.1"/>
    </source>
</evidence>
<dbReference type="PROSITE" id="PS50833">
    <property type="entry name" value="BRIX"/>
    <property type="match status" value="1"/>
</dbReference>
<dbReference type="OrthoDB" id="407658at2759"/>
<proteinExistence type="inferred from homology"/>
<dbReference type="InterPro" id="IPR007109">
    <property type="entry name" value="Brix"/>
</dbReference>
<dbReference type="GO" id="GO:0019843">
    <property type="term" value="F:rRNA binding"/>
    <property type="evidence" value="ECO:0007669"/>
    <property type="project" value="UniProtKB-UniRule"/>
</dbReference>
<organism evidence="6 7">
    <name type="scientific">Thamnocephalis sphaerospora</name>
    <dbReference type="NCBI Taxonomy" id="78915"/>
    <lineage>
        <taxon>Eukaryota</taxon>
        <taxon>Fungi</taxon>
        <taxon>Fungi incertae sedis</taxon>
        <taxon>Zoopagomycota</taxon>
        <taxon>Zoopagomycotina</taxon>
        <taxon>Zoopagomycetes</taxon>
        <taxon>Zoopagales</taxon>
        <taxon>Sigmoideomycetaceae</taxon>
        <taxon>Thamnocephalis</taxon>
    </lineage>
</organism>
<dbReference type="GO" id="GO:0005730">
    <property type="term" value="C:nucleolus"/>
    <property type="evidence" value="ECO:0007669"/>
    <property type="project" value="UniProtKB-SubCell"/>
</dbReference>
<protein>
    <recommendedName>
        <fullName evidence="4">Ribosome production factor 2 homolog</fullName>
    </recommendedName>
    <alternativeName>
        <fullName evidence="4">Ribosome biogenesis protein RPF2 homolog</fullName>
    </alternativeName>
</protein>
<dbReference type="AlphaFoldDB" id="A0A4P9XI38"/>
<gene>
    <name evidence="6" type="ORF">THASP1DRAFT_11263</name>
</gene>
<feature type="non-terminal residue" evidence="6">
    <location>
        <position position="1"/>
    </location>
</feature>
<evidence type="ECO:0000313" key="7">
    <source>
        <dbReference type="Proteomes" id="UP000271241"/>
    </source>
</evidence>
<accession>A0A4P9XI38</accession>
<dbReference type="EMBL" id="KZ993382">
    <property type="protein sequence ID" value="RKP04900.1"/>
    <property type="molecule type" value="Genomic_DNA"/>
</dbReference>
<keyword evidence="3 4" id="KW-0539">Nucleus</keyword>
<feature type="domain" description="Brix" evidence="5">
    <location>
        <begin position="23"/>
        <end position="240"/>
    </location>
</feature>
<name>A0A4P9XI38_9FUNG</name>
<sequence>KPKNARSKRALVKREPKVVENAKTALFIRTVKTSQIVNEALSDLCQLKKPHAIHFTKKNEIRPFEDETPLEFLSQKNDASLFVVGSHSKKRPHNLVLGRMFDYHLLDMIELGVERFTSMRDFKVSSYRNCAVGMKPCLIFNGELFDQQEEYIKLKNMLLDILAWRWRGEKADAVHLEGLEHVVVVTAGPKPSVEEMGRIFLRVYTVHLKKSGTKLPRVELEEMGPSIDFRIGRTRFAPDELMKQALRVPAELKAKKVKNVERDELGDQFGRVHMERQDFSKLQTRKM</sequence>
<dbReference type="SMART" id="SM00879">
    <property type="entry name" value="Brix"/>
    <property type="match status" value="1"/>
</dbReference>
<reference evidence="7" key="1">
    <citation type="journal article" date="2018" name="Nat. Microbiol.">
        <title>Leveraging single-cell genomics to expand the fungal tree of life.</title>
        <authorList>
            <person name="Ahrendt S.R."/>
            <person name="Quandt C.A."/>
            <person name="Ciobanu D."/>
            <person name="Clum A."/>
            <person name="Salamov A."/>
            <person name="Andreopoulos B."/>
            <person name="Cheng J.F."/>
            <person name="Woyke T."/>
            <person name="Pelin A."/>
            <person name="Henrissat B."/>
            <person name="Reynolds N.K."/>
            <person name="Benny G.L."/>
            <person name="Smith M.E."/>
            <person name="James T.Y."/>
            <person name="Grigoriev I.V."/>
        </authorList>
    </citation>
    <scope>NUCLEOTIDE SEQUENCE [LARGE SCALE GENOMIC DNA]</scope>
    <source>
        <strain evidence="7">RSA 1356</strain>
    </source>
</reference>
<evidence type="ECO:0000256" key="4">
    <source>
        <dbReference type="RuleBase" id="RU367086"/>
    </source>
</evidence>